<dbReference type="EMBL" id="JAOCDR010000086">
    <property type="protein sequence ID" value="MDH0657746.1"/>
    <property type="molecule type" value="Genomic_DNA"/>
</dbReference>
<evidence type="ECO:0000313" key="2">
    <source>
        <dbReference type="Proteomes" id="UP001161099"/>
    </source>
</evidence>
<dbReference type="Proteomes" id="UP001161099">
    <property type="component" value="Unassembled WGS sequence"/>
</dbReference>
<name>A0AA42LBW4_ACIJO</name>
<accession>A0AA42LBW4</accession>
<reference evidence="1" key="1">
    <citation type="submission" date="2022-09" db="EMBL/GenBank/DDBJ databases">
        <title>Intensive care unit water sources are persistently colonized with multi-drug resistant bacteria and are the site of extensive horizontal gene transfer of antibiotic resistance genes.</title>
        <authorList>
            <person name="Diorio-Toth L."/>
        </authorList>
    </citation>
    <scope>NUCLEOTIDE SEQUENCE</scope>
    <source>
        <strain evidence="1">GD03851</strain>
    </source>
</reference>
<protein>
    <submittedName>
        <fullName evidence="1">Uncharacterized protein</fullName>
    </submittedName>
</protein>
<proteinExistence type="predicted"/>
<feature type="non-terminal residue" evidence="1">
    <location>
        <position position="152"/>
    </location>
</feature>
<comment type="caution">
    <text evidence="1">The sequence shown here is derived from an EMBL/GenBank/DDBJ whole genome shotgun (WGS) entry which is preliminary data.</text>
</comment>
<dbReference type="Pfam" id="PF22337">
    <property type="entry name" value="Phage_fiber_rpt"/>
    <property type="match status" value="1"/>
</dbReference>
<gene>
    <name evidence="1" type="ORF">N5D11_16850</name>
</gene>
<dbReference type="AlphaFoldDB" id="A0AA42LBW4"/>
<organism evidence="1 2">
    <name type="scientific">Acinetobacter johnsonii</name>
    <dbReference type="NCBI Taxonomy" id="40214"/>
    <lineage>
        <taxon>Bacteria</taxon>
        <taxon>Pseudomonadati</taxon>
        <taxon>Pseudomonadota</taxon>
        <taxon>Gammaproteobacteria</taxon>
        <taxon>Moraxellales</taxon>
        <taxon>Moraxellaceae</taxon>
        <taxon>Acinetobacter</taxon>
    </lineage>
</organism>
<evidence type="ECO:0000313" key="1">
    <source>
        <dbReference type="EMBL" id="MDH0657746.1"/>
    </source>
</evidence>
<sequence length="152" mass="16819">MAIEKLLEFAKDGQKNTDDLNLTDGFPVSKKPARQWFNWLFNTLTSKVNEIIDADFIPKADIVNNLTSNDANKPISARQAKILQESKVQLDNSPTSQGAFVSWNKSEGQGETDFINHRGLGAGGFRFYNGDNDKFNLIAYIDGSGTFTPLNG</sequence>
<dbReference type="InterPro" id="IPR054500">
    <property type="entry name" value="Phage_fiber_rpt"/>
</dbReference>